<keyword evidence="2" id="KW-1185">Reference proteome</keyword>
<dbReference type="RefSeq" id="WP_034373797.1">
    <property type="nucleotide sequence ID" value="NZ_KN323183.1"/>
</dbReference>
<evidence type="ECO:0000313" key="2">
    <source>
        <dbReference type="Proteomes" id="UP000030182"/>
    </source>
</evidence>
<dbReference type="Proteomes" id="UP000030182">
    <property type="component" value="Unassembled WGS sequence"/>
</dbReference>
<protein>
    <submittedName>
        <fullName evidence="1">Uncharacterized protein</fullName>
    </submittedName>
</protein>
<comment type="caution">
    <text evidence="1">The sequence shown here is derived from an EMBL/GenBank/DDBJ whole genome shotgun (WGS) entry which is preliminary data.</text>
</comment>
<name>A0ABR4SLU3_9MICO</name>
<gene>
    <name evidence="1" type="ORF">DHOM_05055</name>
</gene>
<evidence type="ECO:0000313" key="1">
    <source>
        <dbReference type="EMBL" id="KDS93583.1"/>
    </source>
</evidence>
<organism evidence="1 2">
    <name type="scientific">Dermabacter hominis 1368</name>
    <dbReference type="NCBI Taxonomy" id="1450519"/>
    <lineage>
        <taxon>Bacteria</taxon>
        <taxon>Bacillati</taxon>
        <taxon>Actinomycetota</taxon>
        <taxon>Actinomycetes</taxon>
        <taxon>Micrococcales</taxon>
        <taxon>Dermabacteraceae</taxon>
        <taxon>Dermabacter</taxon>
    </lineage>
</organism>
<reference evidence="1 2" key="1">
    <citation type="submission" date="2014-01" db="EMBL/GenBank/DDBJ databases">
        <title>Draft genome sequence of the multidrug-resistant clinical isolate Dermabacter hominis 1368.</title>
        <authorList>
            <person name="Albersmeier A."/>
            <person name="Bomholt C."/>
            <person name="Glaub A."/>
            <person name="Ruckert C."/>
            <person name="Soriano F."/>
            <person name="Fernandez-Natal I."/>
            <person name="Tauch A."/>
        </authorList>
    </citation>
    <scope>NUCLEOTIDE SEQUENCE [LARGE SCALE GENOMIC DNA]</scope>
    <source>
        <strain evidence="1 2">1368</strain>
    </source>
</reference>
<sequence>MNESSSPKVCVVCSTELCGKQERYCSARCKNTATKRRYRERVRNGETMPRKKVAQLIAEKYGPDLRRVEVRNDKETRVAHEELARVVREREHFKDRVYRLEYELERERKRYEREYKRARLFAQSYVVLVKHTGTGDVIAKPLRERLAPYLKSGENPWA</sequence>
<dbReference type="EMBL" id="JDRS01000006">
    <property type="protein sequence ID" value="KDS93583.1"/>
    <property type="molecule type" value="Genomic_DNA"/>
</dbReference>
<proteinExistence type="predicted"/>
<accession>A0ABR4SLU3</accession>